<dbReference type="SMART" id="SM00382">
    <property type="entry name" value="AAA"/>
    <property type="match status" value="1"/>
</dbReference>
<feature type="domain" description="Sigma-54 factor interaction" evidence="7">
    <location>
        <begin position="137"/>
        <end position="366"/>
    </location>
</feature>
<accession>A0A1G6ELE0</accession>
<dbReference type="PROSITE" id="PS00676">
    <property type="entry name" value="SIGMA54_INTERACT_2"/>
    <property type="match status" value="1"/>
</dbReference>
<evidence type="ECO:0000256" key="6">
    <source>
        <dbReference type="PROSITE-ProRule" id="PRU00169"/>
    </source>
</evidence>
<name>A0A1G6ELE0_9BACT</name>
<dbReference type="EMBL" id="FMXO01000019">
    <property type="protein sequence ID" value="SDB58249.1"/>
    <property type="molecule type" value="Genomic_DNA"/>
</dbReference>
<dbReference type="InterPro" id="IPR025662">
    <property type="entry name" value="Sigma_54_int_dom_ATP-bd_1"/>
</dbReference>
<keyword evidence="4" id="KW-0238">DNA-binding</keyword>
<dbReference type="GO" id="GO:0005524">
    <property type="term" value="F:ATP binding"/>
    <property type="evidence" value="ECO:0007669"/>
    <property type="project" value="UniProtKB-KW"/>
</dbReference>
<keyword evidence="1" id="KW-0547">Nucleotide-binding</keyword>
<evidence type="ECO:0000256" key="3">
    <source>
        <dbReference type="ARBA" id="ARBA00023015"/>
    </source>
</evidence>
<dbReference type="STRING" id="617002.SAMN05660653_02945"/>
<feature type="modified residue" description="4-aspartylphosphate" evidence="6">
    <location>
        <position position="52"/>
    </location>
</feature>
<evidence type="ECO:0000313" key="9">
    <source>
        <dbReference type="EMBL" id="SDB58249.1"/>
    </source>
</evidence>
<dbReference type="RefSeq" id="WP_092123412.1">
    <property type="nucleotide sequence ID" value="NZ_FMXO01000019.1"/>
</dbReference>
<evidence type="ECO:0000256" key="1">
    <source>
        <dbReference type="ARBA" id="ARBA00022741"/>
    </source>
</evidence>
<keyword evidence="2" id="KW-0067">ATP-binding</keyword>
<dbReference type="PANTHER" id="PTHR32071:SF113">
    <property type="entry name" value="ALGINATE BIOSYNTHESIS TRANSCRIPTIONAL REGULATORY PROTEIN ALGB"/>
    <property type="match status" value="1"/>
</dbReference>
<dbReference type="PROSITE" id="PS00688">
    <property type="entry name" value="SIGMA54_INTERACT_3"/>
    <property type="match status" value="1"/>
</dbReference>
<dbReference type="InterPro" id="IPR003593">
    <property type="entry name" value="AAA+_ATPase"/>
</dbReference>
<keyword evidence="6" id="KW-0597">Phosphoprotein</keyword>
<dbReference type="Gene3D" id="1.10.8.60">
    <property type="match status" value="1"/>
</dbReference>
<evidence type="ECO:0000259" key="7">
    <source>
        <dbReference type="PROSITE" id="PS50045"/>
    </source>
</evidence>
<dbReference type="PROSITE" id="PS50110">
    <property type="entry name" value="RESPONSE_REGULATORY"/>
    <property type="match status" value="1"/>
</dbReference>
<dbReference type="GO" id="GO:0000160">
    <property type="term" value="P:phosphorelay signal transduction system"/>
    <property type="evidence" value="ECO:0007669"/>
    <property type="project" value="InterPro"/>
</dbReference>
<dbReference type="OrthoDB" id="9763792at2"/>
<evidence type="ECO:0000259" key="8">
    <source>
        <dbReference type="PROSITE" id="PS50110"/>
    </source>
</evidence>
<feature type="domain" description="Response regulatory" evidence="8">
    <location>
        <begin position="3"/>
        <end position="117"/>
    </location>
</feature>
<dbReference type="Gene3D" id="3.40.50.2300">
    <property type="match status" value="1"/>
</dbReference>
<dbReference type="PROSITE" id="PS50045">
    <property type="entry name" value="SIGMA54_INTERACT_4"/>
    <property type="match status" value="1"/>
</dbReference>
<dbReference type="Pfam" id="PF25601">
    <property type="entry name" value="AAA_lid_14"/>
    <property type="match status" value="1"/>
</dbReference>
<dbReference type="InterPro" id="IPR011006">
    <property type="entry name" value="CheY-like_superfamily"/>
</dbReference>
<dbReference type="CDD" id="cd00009">
    <property type="entry name" value="AAA"/>
    <property type="match status" value="1"/>
</dbReference>
<evidence type="ECO:0000256" key="4">
    <source>
        <dbReference type="ARBA" id="ARBA00023125"/>
    </source>
</evidence>
<sequence>MARVLIIDDDQIICSVLSKKIERLGHEVQYSHTISNGIEIAACTDFDVVFLDVRLPDGNGLDALPMINKGVMPPEVIIITGDSDPDGAELAIRSGAWDYIQKPSSLKSMVFPLIRALQYREKRKASSALKALKVNGIIGNSARIKACLDQVAHAADSELSVLITGETGTGKELFARAIHDNSDRAGARFVTVDCASLPENLVESELFGSIKGAFSGAVSNRDGLIMRANGGTLFLDEVGELPIAVQKKFLRVLQEHCFRKVGDNREIKSDFRLVCATNQDLEAMSENGEFRQDLHFRLKAMHVELPALRERKEDIKEIAMHHMNKICEHYRMPTKGMSPEFTEALLSYDWPGNVRELLNTLENVLVGSKDEPILYPQHLPINLRIKAKQASLNREPSMIDSPNQLNFQRFCPDDDDFLVDNNLPCDFDTAEVLRTSVEKPFRQTFSSSTSFPTLRELREVTISAMEKKYLEELLQRSGADLNSALNLSGLSRARFYELLKKHSMPFRMPSSNDLEETALFHTTNIHRNNEASVACAP</sequence>
<protein>
    <submittedName>
        <fullName evidence="9">Two-component system, NtrC family, response regulator</fullName>
    </submittedName>
</protein>
<dbReference type="GO" id="GO:0003677">
    <property type="term" value="F:DNA binding"/>
    <property type="evidence" value="ECO:0007669"/>
    <property type="project" value="UniProtKB-KW"/>
</dbReference>
<dbReference type="Pfam" id="PF00158">
    <property type="entry name" value="Sigma54_activat"/>
    <property type="match status" value="1"/>
</dbReference>
<dbReference type="PANTHER" id="PTHR32071">
    <property type="entry name" value="TRANSCRIPTIONAL REGULATORY PROTEIN"/>
    <property type="match status" value="1"/>
</dbReference>
<dbReference type="InterPro" id="IPR001789">
    <property type="entry name" value="Sig_transdc_resp-reg_receiver"/>
</dbReference>
<proteinExistence type="predicted"/>
<dbReference type="InterPro" id="IPR058031">
    <property type="entry name" value="AAA_lid_NorR"/>
</dbReference>
<dbReference type="SMART" id="SM00448">
    <property type="entry name" value="REC"/>
    <property type="match status" value="1"/>
</dbReference>
<dbReference type="InterPro" id="IPR025944">
    <property type="entry name" value="Sigma_54_int_dom_CS"/>
</dbReference>
<keyword evidence="3" id="KW-0805">Transcription regulation</keyword>
<dbReference type="InterPro" id="IPR027417">
    <property type="entry name" value="P-loop_NTPase"/>
</dbReference>
<dbReference type="AlphaFoldDB" id="A0A1G6ELE0"/>
<gene>
    <name evidence="9" type="ORF">SAMN05660653_02945</name>
</gene>
<dbReference type="PROSITE" id="PS00675">
    <property type="entry name" value="SIGMA54_INTERACT_1"/>
    <property type="match status" value="1"/>
</dbReference>
<evidence type="ECO:0000313" key="10">
    <source>
        <dbReference type="Proteomes" id="UP000198771"/>
    </source>
</evidence>
<dbReference type="GO" id="GO:0006355">
    <property type="term" value="P:regulation of DNA-templated transcription"/>
    <property type="evidence" value="ECO:0007669"/>
    <property type="project" value="InterPro"/>
</dbReference>
<dbReference type="FunFam" id="3.40.50.300:FF:000006">
    <property type="entry name" value="DNA-binding transcriptional regulator NtrC"/>
    <property type="match status" value="1"/>
</dbReference>
<dbReference type="InterPro" id="IPR002078">
    <property type="entry name" value="Sigma_54_int"/>
</dbReference>
<dbReference type="Pfam" id="PF00072">
    <property type="entry name" value="Response_reg"/>
    <property type="match status" value="1"/>
</dbReference>
<evidence type="ECO:0000256" key="5">
    <source>
        <dbReference type="ARBA" id="ARBA00023163"/>
    </source>
</evidence>
<dbReference type="SUPFAM" id="SSF52172">
    <property type="entry name" value="CheY-like"/>
    <property type="match status" value="1"/>
</dbReference>
<dbReference type="InterPro" id="IPR025943">
    <property type="entry name" value="Sigma_54_int_dom_ATP-bd_2"/>
</dbReference>
<dbReference type="Proteomes" id="UP000198771">
    <property type="component" value="Unassembled WGS sequence"/>
</dbReference>
<dbReference type="CDD" id="cd00156">
    <property type="entry name" value="REC"/>
    <property type="match status" value="1"/>
</dbReference>
<dbReference type="SUPFAM" id="SSF52540">
    <property type="entry name" value="P-loop containing nucleoside triphosphate hydrolases"/>
    <property type="match status" value="1"/>
</dbReference>
<reference evidence="9 10" key="1">
    <citation type="submission" date="2016-10" db="EMBL/GenBank/DDBJ databases">
        <authorList>
            <person name="de Groot N.N."/>
        </authorList>
    </citation>
    <scope>NUCLEOTIDE SEQUENCE [LARGE SCALE GENOMIC DNA]</scope>
    <source>
        <strain evidence="9 10">ASO4-2</strain>
    </source>
</reference>
<keyword evidence="5" id="KW-0804">Transcription</keyword>
<evidence type="ECO:0000256" key="2">
    <source>
        <dbReference type="ARBA" id="ARBA00022840"/>
    </source>
</evidence>
<organism evidence="9 10">
    <name type="scientific">Desulfonatronum thiosulfatophilum</name>
    <dbReference type="NCBI Taxonomy" id="617002"/>
    <lineage>
        <taxon>Bacteria</taxon>
        <taxon>Pseudomonadati</taxon>
        <taxon>Thermodesulfobacteriota</taxon>
        <taxon>Desulfovibrionia</taxon>
        <taxon>Desulfovibrionales</taxon>
        <taxon>Desulfonatronaceae</taxon>
        <taxon>Desulfonatronum</taxon>
    </lineage>
</organism>
<dbReference type="Gene3D" id="3.40.50.300">
    <property type="entry name" value="P-loop containing nucleotide triphosphate hydrolases"/>
    <property type="match status" value="1"/>
</dbReference>
<keyword evidence="10" id="KW-1185">Reference proteome</keyword>